<reference evidence="2" key="1">
    <citation type="submission" date="2020-11" db="EMBL/GenBank/DDBJ databases">
        <authorList>
            <consortium name="DOE Joint Genome Institute"/>
            <person name="Ahrendt S."/>
            <person name="Riley R."/>
            <person name="Andreopoulos W."/>
            <person name="Labutti K."/>
            <person name="Pangilinan J."/>
            <person name="Ruiz-Duenas F.J."/>
            <person name="Barrasa J.M."/>
            <person name="Sanchez-Garcia M."/>
            <person name="Camarero S."/>
            <person name="Miyauchi S."/>
            <person name="Serrano A."/>
            <person name="Linde D."/>
            <person name="Babiker R."/>
            <person name="Drula E."/>
            <person name="Ayuso-Fernandez I."/>
            <person name="Pacheco R."/>
            <person name="Padilla G."/>
            <person name="Ferreira P."/>
            <person name="Barriuso J."/>
            <person name="Kellner H."/>
            <person name="Castanera R."/>
            <person name="Alfaro M."/>
            <person name="Ramirez L."/>
            <person name="Pisabarro A.G."/>
            <person name="Kuo A."/>
            <person name="Tritt A."/>
            <person name="Lipzen A."/>
            <person name="He G."/>
            <person name="Yan M."/>
            <person name="Ng V."/>
            <person name="Cullen D."/>
            <person name="Martin F."/>
            <person name="Rosso M.-N."/>
            <person name="Henrissat B."/>
            <person name="Hibbett D."/>
            <person name="Martinez A.T."/>
            <person name="Grigoriev I.V."/>
        </authorList>
    </citation>
    <scope>NUCLEOTIDE SEQUENCE</scope>
    <source>
        <strain evidence="2">AH 40177</strain>
    </source>
</reference>
<proteinExistence type="predicted"/>
<organism evidence="2 3">
    <name type="scientific">Rhodocollybia butyracea</name>
    <dbReference type="NCBI Taxonomy" id="206335"/>
    <lineage>
        <taxon>Eukaryota</taxon>
        <taxon>Fungi</taxon>
        <taxon>Dikarya</taxon>
        <taxon>Basidiomycota</taxon>
        <taxon>Agaricomycotina</taxon>
        <taxon>Agaricomycetes</taxon>
        <taxon>Agaricomycetidae</taxon>
        <taxon>Agaricales</taxon>
        <taxon>Marasmiineae</taxon>
        <taxon>Omphalotaceae</taxon>
        <taxon>Rhodocollybia</taxon>
    </lineage>
</organism>
<evidence type="ECO:0000313" key="2">
    <source>
        <dbReference type="EMBL" id="KAF9060852.1"/>
    </source>
</evidence>
<dbReference type="Proteomes" id="UP000772434">
    <property type="component" value="Unassembled WGS sequence"/>
</dbReference>
<name>A0A9P5PDR1_9AGAR</name>
<dbReference type="AlphaFoldDB" id="A0A9P5PDR1"/>
<dbReference type="OrthoDB" id="3253416at2759"/>
<dbReference type="EMBL" id="JADNRY010000225">
    <property type="protein sequence ID" value="KAF9060852.1"/>
    <property type="molecule type" value="Genomic_DNA"/>
</dbReference>
<evidence type="ECO:0000313" key="3">
    <source>
        <dbReference type="Proteomes" id="UP000772434"/>
    </source>
</evidence>
<accession>A0A9P5PDR1</accession>
<feature type="non-terminal residue" evidence="2">
    <location>
        <position position="452"/>
    </location>
</feature>
<protein>
    <submittedName>
        <fullName evidence="2">Uncharacterized protein</fullName>
    </submittedName>
</protein>
<comment type="caution">
    <text evidence="2">The sequence shown here is derived from an EMBL/GenBank/DDBJ whole genome shotgun (WGS) entry which is preliminary data.</text>
</comment>
<feature type="compositionally biased region" description="Acidic residues" evidence="1">
    <location>
        <begin position="443"/>
        <end position="452"/>
    </location>
</feature>
<feature type="non-terminal residue" evidence="2">
    <location>
        <position position="1"/>
    </location>
</feature>
<feature type="region of interest" description="Disordered" evidence="1">
    <location>
        <begin position="356"/>
        <end position="452"/>
    </location>
</feature>
<evidence type="ECO:0000256" key="1">
    <source>
        <dbReference type="SAM" id="MobiDB-lite"/>
    </source>
</evidence>
<gene>
    <name evidence="2" type="ORF">BDP27DRAFT_1193649</name>
</gene>
<keyword evidence="3" id="KW-1185">Reference proteome</keyword>
<feature type="compositionally biased region" description="Basic and acidic residues" evidence="1">
    <location>
        <begin position="365"/>
        <end position="376"/>
    </location>
</feature>
<feature type="compositionally biased region" description="Polar residues" evidence="1">
    <location>
        <begin position="386"/>
        <end position="395"/>
    </location>
</feature>
<sequence>ARLSAPKPALISFEPTTHAQRNPLLPTQSLCAHPKRTLDPVQARTMNKAKAEKQRLTMLARDDVVKLAEEFEENIAGLAQKHSVTVEYLKGLMSMTSKYKRKRATGRMQALVYLKGKEVNLTLPPGSKLKAPALRKLVDEDEELRTISDEKIEQLKHEVEEKRLLSTRGIRPTNLSAAKDYLAFSQSVKKEFDSLHVQTGAVGFGFLCPGTSDDKGFPAWFVAGNKTSDFVRHHLNTTMWDLLLEMELWTTKKESDASHTERPATILEIQSQSSAMIASSLHKSYILKDKSMNMNYASYHTSIVAKHHVQLIGLPNFQTHQPFDIKDRKALEALHGALESGACCWSRMSAEEVKEHDTWIQTQAPKERAVRSDKGTKRGRCKGTADTDNNSNENQAPPPKRQQIGSQKSKGRVTGSKGGQSTAAKRACITKKLPPQPTSTEFVDSDEDGDSS</sequence>